<accession>A0A5C5TW24</accession>
<evidence type="ECO:0000313" key="6">
    <source>
        <dbReference type="Proteomes" id="UP000315949"/>
    </source>
</evidence>
<comment type="caution">
    <text evidence="5">The sequence shown here is derived from an EMBL/GenBank/DDBJ whole genome shotgun (WGS) entry which is preliminary data.</text>
</comment>
<dbReference type="Proteomes" id="UP000315949">
    <property type="component" value="Unassembled WGS sequence"/>
</dbReference>
<dbReference type="InterPro" id="IPR011123">
    <property type="entry name" value="Y_Y_Y"/>
</dbReference>
<proteinExistence type="predicted"/>
<dbReference type="GO" id="GO:1902201">
    <property type="term" value="P:negative regulation of bacterial-type flagellum-dependent cell motility"/>
    <property type="evidence" value="ECO:0007669"/>
    <property type="project" value="TreeGrafter"/>
</dbReference>
<dbReference type="InterPro" id="IPR050469">
    <property type="entry name" value="Diguanylate_Cyclase"/>
</dbReference>
<keyword evidence="3" id="KW-0175">Coiled coil</keyword>
<dbReference type="EC" id="2.7.7.65" evidence="2"/>
<dbReference type="AlphaFoldDB" id="A0A5C5TW24"/>
<reference evidence="5 6" key="1">
    <citation type="submission" date="2019-07" db="EMBL/GenBank/DDBJ databases">
        <title>Luteimonas sp. YD-1 nov., isolated from acidic soil.</title>
        <authorList>
            <person name="Zhou J."/>
        </authorList>
    </citation>
    <scope>NUCLEOTIDE SEQUENCE [LARGE SCALE GENOMIC DNA]</scope>
    <source>
        <strain evidence="5 6">YD-1</strain>
    </source>
</reference>
<dbReference type="Gene3D" id="2.130.10.10">
    <property type="entry name" value="YVTN repeat-like/Quinoprotein amine dehydrogenase"/>
    <property type="match status" value="3"/>
</dbReference>
<dbReference type="OrthoDB" id="176203at2"/>
<evidence type="ECO:0000313" key="5">
    <source>
        <dbReference type="EMBL" id="TWT17954.1"/>
    </source>
</evidence>
<dbReference type="InterPro" id="IPR029787">
    <property type="entry name" value="Nucleotide_cyclase"/>
</dbReference>
<dbReference type="PANTHER" id="PTHR45138:SF24">
    <property type="entry name" value="DIGUANYLATE CYCLASE DGCC-RELATED"/>
    <property type="match status" value="1"/>
</dbReference>
<organism evidence="5 6">
    <name type="scientific">Luteimonas wenzhouensis</name>
    <dbReference type="NCBI Taxonomy" id="2599615"/>
    <lineage>
        <taxon>Bacteria</taxon>
        <taxon>Pseudomonadati</taxon>
        <taxon>Pseudomonadota</taxon>
        <taxon>Gammaproteobacteria</taxon>
        <taxon>Lysobacterales</taxon>
        <taxon>Lysobacteraceae</taxon>
        <taxon>Luteimonas</taxon>
    </lineage>
</organism>
<dbReference type="SMART" id="SM00267">
    <property type="entry name" value="GGDEF"/>
    <property type="match status" value="1"/>
</dbReference>
<comment type="cofactor">
    <cofactor evidence="1">
        <name>Mg(2+)</name>
        <dbReference type="ChEBI" id="CHEBI:18420"/>
    </cofactor>
</comment>
<dbReference type="InterPro" id="IPR013783">
    <property type="entry name" value="Ig-like_fold"/>
</dbReference>
<dbReference type="GO" id="GO:0052621">
    <property type="term" value="F:diguanylate cyclase activity"/>
    <property type="evidence" value="ECO:0007669"/>
    <property type="project" value="UniProtKB-EC"/>
</dbReference>
<dbReference type="CDD" id="cd01949">
    <property type="entry name" value="GGDEF"/>
    <property type="match status" value="1"/>
</dbReference>
<dbReference type="GO" id="GO:0043709">
    <property type="term" value="P:cell adhesion involved in single-species biofilm formation"/>
    <property type="evidence" value="ECO:0007669"/>
    <property type="project" value="TreeGrafter"/>
</dbReference>
<name>A0A5C5TW24_9GAMM</name>
<evidence type="ECO:0000256" key="2">
    <source>
        <dbReference type="ARBA" id="ARBA00012528"/>
    </source>
</evidence>
<dbReference type="SUPFAM" id="SSF63829">
    <property type="entry name" value="Calcium-dependent phosphotriesterase"/>
    <property type="match status" value="3"/>
</dbReference>
<evidence type="ECO:0000256" key="3">
    <source>
        <dbReference type="SAM" id="Coils"/>
    </source>
</evidence>
<protein>
    <recommendedName>
        <fullName evidence="2">diguanylate cyclase</fullName>
        <ecNumber evidence="2">2.7.7.65</ecNumber>
    </recommendedName>
</protein>
<feature type="domain" description="GGDEF" evidence="4">
    <location>
        <begin position="891"/>
        <end position="1023"/>
    </location>
</feature>
<dbReference type="InterPro" id="IPR011110">
    <property type="entry name" value="Reg_prop"/>
</dbReference>
<dbReference type="EMBL" id="VOHE01000006">
    <property type="protein sequence ID" value="TWT17954.1"/>
    <property type="molecule type" value="Genomic_DNA"/>
</dbReference>
<keyword evidence="6" id="KW-1185">Reference proteome</keyword>
<dbReference type="InterPro" id="IPR000160">
    <property type="entry name" value="GGDEF_dom"/>
</dbReference>
<evidence type="ECO:0000256" key="1">
    <source>
        <dbReference type="ARBA" id="ARBA00001946"/>
    </source>
</evidence>
<dbReference type="SUPFAM" id="SSF55073">
    <property type="entry name" value="Nucleotide cyclase"/>
    <property type="match status" value="1"/>
</dbReference>
<sequence>MVARTVVTVQTFRAARSGPRHVESAPNVNRGTCASMPSALGTHRAMRAWRRLALVVLACAGLLPATPSRALDPEMRAAHYTVTRWSADDGLPHSQIHDIGQDPDGFLWVATWEGTARFDGLGFTPVRGLHEAAGGRLASRLVWRDDDGSMLVAIDGPGLLRASSDRAPGPACAGTAELPVARIAAAAGGGAWLAAADGLYRLRPGGRCERVPGGESLAGRAVNALLAQDDGSLWLGLPRGLYRWHGGPLEALGEGLGLPPGEVRALARDARGATWIAGEQGVWRHLDGRLDRMRGERAEGLLVDRGGAVWVAATDGMVLRYWEGRWDQLGRGEGVVGYATGALFEDREGLLWFGTTHGLFRIADGPVRGIVRQPGLPSDYVRSVMQTADGTVWVGHAAGLSRLGPGGFQSLFPAPGQAPASVLAMAAAADGGIWAGTYNRGVLRVAPGGVRVEPLVPDDHPLATEQVRALLEAPDGTLWIGTERGLLAWRGGRLDPDPLPGLPALPVRALHLAGDGRLWIGQMGGLAWREPDGHLVAQRPGLQFPAQSAFDFLADPDGGIWIATDRGVLRHDSAGYRAYGVEHGLSGSTVFRILADDFDNLWLTGNRGVLRVRRGAFAAVDRGERARLDVEWFGRDDGMPSRQANGGSWPAGWRLASGELWVPTAGGIAVFAPAPVMDRGRDTVPLVIDALQVDGEERPASAPGRLPAGARLQVRYAGLSLRQPGALRYRYRMRGVDRDWVEAGATREVTYTNLPGGALRFELQAASSFTDWSRPAASVGLDLEVDTPWWRRPWAAVAVALGLLGALAWLQRALGRRHRERQRRLEAVVAQRTEELQRTNEQLEAASRQRELLIEQLAYQASHDPLTGLPNRRAGDQALAAALQQADASHGPLCVAIVDVDRFKHVNDRHGHQAGDRVLAQVGLQLQASLRGPGLSVARLGGEEFLVVLGQTPLATAVRLLEAARRDIAAMPLGLDGPDLPCCTISVGLVQRSGQEGIDALLQRADAALYEAKRQGRDRIVTA</sequence>
<dbReference type="Pfam" id="PF00990">
    <property type="entry name" value="GGDEF"/>
    <property type="match status" value="1"/>
</dbReference>
<dbReference type="Pfam" id="PF07494">
    <property type="entry name" value="Reg_prop"/>
    <property type="match status" value="3"/>
</dbReference>
<dbReference type="Gene3D" id="2.60.40.10">
    <property type="entry name" value="Immunoglobulins"/>
    <property type="match status" value="1"/>
</dbReference>
<dbReference type="Pfam" id="PF07495">
    <property type="entry name" value="Y_Y_Y"/>
    <property type="match status" value="1"/>
</dbReference>
<evidence type="ECO:0000259" key="4">
    <source>
        <dbReference type="PROSITE" id="PS50887"/>
    </source>
</evidence>
<dbReference type="Gene3D" id="3.30.70.270">
    <property type="match status" value="1"/>
</dbReference>
<dbReference type="NCBIfam" id="TIGR00254">
    <property type="entry name" value="GGDEF"/>
    <property type="match status" value="1"/>
</dbReference>
<dbReference type="GO" id="GO:0005886">
    <property type="term" value="C:plasma membrane"/>
    <property type="evidence" value="ECO:0007669"/>
    <property type="project" value="TreeGrafter"/>
</dbReference>
<dbReference type="PROSITE" id="PS50887">
    <property type="entry name" value="GGDEF"/>
    <property type="match status" value="1"/>
</dbReference>
<gene>
    <name evidence="5" type="ORF">FQY79_11610</name>
</gene>
<dbReference type="InterPro" id="IPR043128">
    <property type="entry name" value="Rev_trsase/Diguanyl_cyclase"/>
</dbReference>
<feature type="coiled-coil region" evidence="3">
    <location>
        <begin position="822"/>
        <end position="856"/>
    </location>
</feature>
<dbReference type="PANTHER" id="PTHR45138">
    <property type="entry name" value="REGULATORY COMPONENTS OF SENSORY TRANSDUCTION SYSTEM"/>
    <property type="match status" value="1"/>
</dbReference>
<dbReference type="FunFam" id="3.30.70.270:FF:000001">
    <property type="entry name" value="Diguanylate cyclase domain protein"/>
    <property type="match status" value="1"/>
</dbReference>
<dbReference type="InterPro" id="IPR015943">
    <property type="entry name" value="WD40/YVTN_repeat-like_dom_sf"/>
</dbReference>